<dbReference type="EMBL" id="ML996694">
    <property type="protein sequence ID" value="KAF2400627.1"/>
    <property type="molecule type" value="Genomic_DNA"/>
</dbReference>
<accession>A0A6G1HXR3</accession>
<keyword evidence="3" id="KW-1185">Reference proteome</keyword>
<protein>
    <submittedName>
        <fullName evidence="2">Uncharacterized protein</fullName>
    </submittedName>
</protein>
<evidence type="ECO:0000313" key="3">
    <source>
        <dbReference type="Proteomes" id="UP000799640"/>
    </source>
</evidence>
<feature type="region of interest" description="Disordered" evidence="1">
    <location>
        <begin position="64"/>
        <end position="96"/>
    </location>
</feature>
<sequence length="153" mass="16442">MQLMPCCNVSLKSRQNFTHQSTDVDITTTSKTPQNSDSTHLSTAINLPSASTFLQTSGRRHSRRACASCQAKSHPRQPHAVSPSAEPPAQTRAPPMRVTAASQLHAAHLPPANLKRGGRDWYQGYVWGGSRRGRSCGECVVWHTSGGPVAGGD</sequence>
<proteinExistence type="predicted"/>
<dbReference type="Proteomes" id="UP000799640">
    <property type="component" value="Unassembled WGS sequence"/>
</dbReference>
<organism evidence="2 3">
    <name type="scientific">Trichodelitschia bisporula</name>
    <dbReference type="NCBI Taxonomy" id="703511"/>
    <lineage>
        <taxon>Eukaryota</taxon>
        <taxon>Fungi</taxon>
        <taxon>Dikarya</taxon>
        <taxon>Ascomycota</taxon>
        <taxon>Pezizomycotina</taxon>
        <taxon>Dothideomycetes</taxon>
        <taxon>Dothideomycetes incertae sedis</taxon>
        <taxon>Phaeotrichales</taxon>
        <taxon>Phaeotrichaceae</taxon>
        <taxon>Trichodelitschia</taxon>
    </lineage>
</organism>
<gene>
    <name evidence="2" type="ORF">EJ06DRAFT_401115</name>
</gene>
<evidence type="ECO:0000256" key="1">
    <source>
        <dbReference type="SAM" id="MobiDB-lite"/>
    </source>
</evidence>
<dbReference type="AlphaFoldDB" id="A0A6G1HXR3"/>
<evidence type="ECO:0000313" key="2">
    <source>
        <dbReference type="EMBL" id="KAF2400627.1"/>
    </source>
</evidence>
<name>A0A6G1HXR3_9PEZI</name>
<reference evidence="2" key="1">
    <citation type="journal article" date="2020" name="Stud. Mycol.">
        <title>101 Dothideomycetes genomes: a test case for predicting lifestyles and emergence of pathogens.</title>
        <authorList>
            <person name="Haridas S."/>
            <person name="Albert R."/>
            <person name="Binder M."/>
            <person name="Bloem J."/>
            <person name="Labutti K."/>
            <person name="Salamov A."/>
            <person name="Andreopoulos B."/>
            <person name="Baker S."/>
            <person name="Barry K."/>
            <person name="Bills G."/>
            <person name="Bluhm B."/>
            <person name="Cannon C."/>
            <person name="Castanera R."/>
            <person name="Culley D."/>
            <person name="Daum C."/>
            <person name="Ezra D."/>
            <person name="Gonzalez J."/>
            <person name="Henrissat B."/>
            <person name="Kuo A."/>
            <person name="Liang C."/>
            <person name="Lipzen A."/>
            <person name="Lutzoni F."/>
            <person name="Magnuson J."/>
            <person name="Mondo S."/>
            <person name="Nolan M."/>
            <person name="Ohm R."/>
            <person name="Pangilinan J."/>
            <person name="Park H.-J."/>
            <person name="Ramirez L."/>
            <person name="Alfaro M."/>
            <person name="Sun H."/>
            <person name="Tritt A."/>
            <person name="Yoshinaga Y."/>
            <person name="Zwiers L.-H."/>
            <person name="Turgeon B."/>
            <person name="Goodwin S."/>
            <person name="Spatafora J."/>
            <person name="Crous P."/>
            <person name="Grigoriev I."/>
        </authorList>
    </citation>
    <scope>NUCLEOTIDE SEQUENCE</scope>
    <source>
        <strain evidence="2">CBS 262.69</strain>
    </source>
</reference>